<dbReference type="RefSeq" id="WP_048594477.1">
    <property type="nucleotide sequence ID" value="NZ_CVLB01000001.1"/>
</dbReference>
<sequence>MKRIFELNYTDTFNMDTNTLIETIRNSEGRTLMAESLIYKRPLIERVTDPEILAAMGVDLITLNIFDLLNPFIYDLDEVEADESMPLVERTFKGQLKLYESSRKKNDHIQRIKKYTGRFIGINLEPVGEGVDYPEGLKATKDNYKRALDFGIDYIVLTGNPHTKVSMDTIAKATEELASIAKGKMMIISGKMHGAGAGNIDTLGTVKQIADAGADVIMFGAPGTLPGYTVEKVHELIDEAKRLGMLTKTAIGTAQEGAPIDTIKQIALMSKMSGADIMHIGDAGVGGISSPMNAMAISLVLRGEVHTYRRMALRR</sequence>
<dbReference type="AlphaFoldDB" id="A0A0G4K706"/>
<gene>
    <name evidence="2" type="ORF">BRSU_1336</name>
</gene>
<feature type="domain" description="DUF7916" evidence="1">
    <location>
        <begin position="6"/>
        <end position="313"/>
    </location>
</feature>
<name>A0A0G4K706_9SPIR</name>
<keyword evidence="3" id="KW-1185">Reference proteome</keyword>
<dbReference type="Pfam" id="PF25509">
    <property type="entry name" value="DUF7916"/>
    <property type="match status" value="1"/>
</dbReference>
<dbReference type="InterPro" id="IPR057238">
    <property type="entry name" value="DUF7916"/>
</dbReference>
<evidence type="ECO:0000313" key="3">
    <source>
        <dbReference type="Proteomes" id="UP000043763"/>
    </source>
</evidence>
<dbReference type="SUPFAM" id="SSF51412">
    <property type="entry name" value="Inosine monophosphate dehydrogenase (IMPDH)"/>
    <property type="match status" value="1"/>
</dbReference>
<evidence type="ECO:0000259" key="1">
    <source>
        <dbReference type="Pfam" id="PF25509"/>
    </source>
</evidence>
<dbReference type="EMBL" id="CVLB01000001">
    <property type="protein sequence ID" value="CRF33270.1"/>
    <property type="molecule type" value="Genomic_DNA"/>
</dbReference>
<accession>A0A0G4K706</accession>
<protein>
    <recommendedName>
        <fullName evidence="1">DUF7916 domain-containing protein</fullName>
    </recommendedName>
</protein>
<organism evidence="2 3">
    <name type="scientific">Brachyspira suanatina</name>
    <dbReference type="NCBI Taxonomy" id="381802"/>
    <lineage>
        <taxon>Bacteria</taxon>
        <taxon>Pseudomonadati</taxon>
        <taxon>Spirochaetota</taxon>
        <taxon>Spirochaetia</taxon>
        <taxon>Brachyspirales</taxon>
        <taxon>Brachyspiraceae</taxon>
        <taxon>Brachyspira</taxon>
    </lineage>
</organism>
<proteinExistence type="predicted"/>
<dbReference type="OrthoDB" id="5581965at2"/>
<evidence type="ECO:0000313" key="2">
    <source>
        <dbReference type="EMBL" id="CRF33270.1"/>
    </source>
</evidence>
<reference evidence="3" key="1">
    <citation type="submission" date="2015-04" db="EMBL/GenBank/DDBJ databases">
        <authorList>
            <person name="Mushtaq Mamoona"/>
        </authorList>
    </citation>
    <scope>NUCLEOTIDE SEQUENCE [LARGE SCALE GENOMIC DNA]</scope>
    <source>
        <strain evidence="3">AN4859/03</strain>
    </source>
</reference>
<dbReference type="Proteomes" id="UP000043763">
    <property type="component" value="Unassembled WGS sequence"/>
</dbReference>